<reference evidence="3 4" key="1">
    <citation type="submission" date="2023-03" db="EMBL/GenBank/DDBJ databases">
        <title>Bacillus Genome Sequencing.</title>
        <authorList>
            <person name="Dunlap C."/>
        </authorList>
    </citation>
    <scope>NUCLEOTIDE SEQUENCE [LARGE SCALE GENOMIC DNA]</scope>
    <source>
        <strain evidence="3 4">BD-533</strain>
    </source>
</reference>
<dbReference type="EMBL" id="JARLKY010000087">
    <property type="protein sequence ID" value="MEC0231163.1"/>
    <property type="molecule type" value="Genomic_DNA"/>
</dbReference>
<dbReference type="CDD" id="cd00338">
    <property type="entry name" value="Ser_Recombinase"/>
    <property type="match status" value="1"/>
</dbReference>
<dbReference type="Pfam" id="PF13408">
    <property type="entry name" value="Zn_ribbon_recom"/>
    <property type="match status" value="1"/>
</dbReference>
<dbReference type="PANTHER" id="PTHR30461">
    <property type="entry name" value="DNA-INVERTASE FROM LAMBDOID PROPHAGE"/>
    <property type="match status" value="1"/>
</dbReference>
<feature type="domain" description="Recombinase" evidence="2">
    <location>
        <begin position="160"/>
        <end position="272"/>
    </location>
</feature>
<dbReference type="Pfam" id="PF00239">
    <property type="entry name" value="Resolvase"/>
    <property type="match status" value="1"/>
</dbReference>
<comment type="caution">
    <text evidence="3">The sequence shown here is derived from an EMBL/GenBank/DDBJ whole genome shotgun (WGS) entry which is preliminary data.</text>
</comment>
<dbReference type="PROSITE" id="PS51736">
    <property type="entry name" value="RECOMBINASES_3"/>
    <property type="match status" value="1"/>
</dbReference>
<evidence type="ECO:0000313" key="4">
    <source>
        <dbReference type="Proteomes" id="UP001338137"/>
    </source>
</evidence>
<dbReference type="Proteomes" id="UP001338137">
    <property type="component" value="Unassembled WGS sequence"/>
</dbReference>
<dbReference type="Gene3D" id="3.40.50.1390">
    <property type="entry name" value="Resolvase, N-terminal catalytic domain"/>
    <property type="match status" value="1"/>
</dbReference>
<keyword evidence="4" id="KW-1185">Reference proteome</keyword>
<dbReference type="InterPro" id="IPR006119">
    <property type="entry name" value="Resolv_N"/>
</dbReference>
<accession>A0ABU6GEH0</accession>
<dbReference type="InterPro" id="IPR050639">
    <property type="entry name" value="SSR_resolvase"/>
</dbReference>
<dbReference type="InterPro" id="IPR038109">
    <property type="entry name" value="DNA_bind_recomb_sf"/>
</dbReference>
<evidence type="ECO:0000259" key="1">
    <source>
        <dbReference type="PROSITE" id="PS51736"/>
    </source>
</evidence>
<evidence type="ECO:0000259" key="2">
    <source>
        <dbReference type="PROSITE" id="PS51737"/>
    </source>
</evidence>
<dbReference type="RefSeq" id="WP_326075105.1">
    <property type="nucleotide sequence ID" value="NZ_JARLKY010000087.1"/>
</dbReference>
<dbReference type="SUPFAM" id="SSF53041">
    <property type="entry name" value="Resolvase-like"/>
    <property type="match status" value="1"/>
</dbReference>
<organism evidence="3 4">
    <name type="scientific">Paenibacillus alba</name>
    <dbReference type="NCBI Taxonomy" id="1197127"/>
    <lineage>
        <taxon>Bacteria</taxon>
        <taxon>Bacillati</taxon>
        <taxon>Bacillota</taxon>
        <taxon>Bacilli</taxon>
        <taxon>Bacillales</taxon>
        <taxon>Paenibacillaceae</taxon>
        <taxon>Paenibacillus</taxon>
    </lineage>
</organism>
<dbReference type="InterPro" id="IPR036162">
    <property type="entry name" value="Resolvase-like_N_sf"/>
</dbReference>
<name>A0ABU6GEH0_9BACL</name>
<dbReference type="Pfam" id="PF07508">
    <property type="entry name" value="Recombinase"/>
    <property type="match status" value="1"/>
</dbReference>
<dbReference type="SMART" id="SM00857">
    <property type="entry name" value="Resolvase"/>
    <property type="match status" value="1"/>
</dbReference>
<feature type="domain" description="Resolvase/invertase-type recombinase catalytic" evidence="1">
    <location>
        <begin position="2"/>
        <end position="152"/>
    </location>
</feature>
<evidence type="ECO:0000313" key="3">
    <source>
        <dbReference type="EMBL" id="MEC0231163.1"/>
    </source>
</evidence>
<dbReference type="InterPro" id="IPR025827">
    <property type="entry name" value="Zn_ribbon_recom_dom"/>
</dbReference>
<dbReference type="PROSITE" id="PS51737">
    <property type="entry name" value="RECOMBINASE_DNA_BIND"/>
    <property type="match status" value="1"/>
</dbReference>
<protein>
    <submittedName>
        <fullName evidence="3">Recombinase family protein</fullName>
    </submittedName>
</protein>
<proteinExistence type="predicted"/>
<gene>
    <name evidence="3" type="ORF">P4I72_29105</name>
</gene>
<dbReference type="Gene3D" id="3.90.1750.20">
    <property type="entry name" value="Putative Large Serine Recombinase, Chain B, Domain 2"/>
    <property type="match status" value="1"/>
</dbReference>
<sequence length="469" mass="54498">MRAAIYTRVSTERQVEEGFSLEAQQDILMDVLERKQLQLYKVYSDPGISGGSFKRPGVQALLKDMKERRFDTILIHKLDRLSRNLGDLYSFIDMINRLDVRLIIAAQGSEEIDTRSPMGKAFLFFSGIWAQIYLENLREETLKGLITKAKGGGIHMSHAPLGYDLDNELKLVIVEEEAELIRIVFRKYLEGIGVTKIAREMNQISSGKQGGKWDSKRVRTIISNPTYAGYNHFKPEHWPEDQRIIREGMHQAIISREDYTKAQQYVQRRTTGHMSKRSFEYAYSGIVRCSLCGANYMGNSSVQKGKVYKGYRCYNQYAHKSCDAKSISERELNRIVLEKIFMQDDGIQPKKVEKKEKRDMQKEVEISNKRRKNWMLALGDGKLSPDDYAMMIEEEENRMSEIYARIREDDAIYEPELTTEEIKLTMLQLKEHWSSIDADLQKQAIQSMFRKVVIHKEKDSWQVIDLLTV</sequence>
<dbReference type="InterPro" id="IPR011109">
    <property type="entry name" value="DNA_bind_recombinase_dom"/>
</dbReference>
<dbReference type="PANTHER" id="PTHR30461:SF23">
    <property type="entry name" value="DNA RECOMBINASE-RELATED"/>
    <property type="match status" value="1"/>
</dbReference>